<dbReference type="Gene3D" id="3.40.50.1820">
    <property type="entry name" value="alpha/beta hydrolase"/>
    <property type="match status" value="1"/>
</dbReference>
<dbReference type="GO" id="GO:0052689">
    <property type="term" value="F:carboxylic ester hydrolase activity"/>
    <property type="evidence" value="ECO:0007669"/>
    <property type="project" value="TreeGrafter"/>
</dbReference>
<dbReference type="AlphaFoldDB" id="A0A9Q4CN50"/>
<feature type="chain" id="PRO_5040505895" evidence="1">
    <location>
        <begin position="21"/>
        <end position="313"/>
    </location>
</feature>
<comment type="caution">
    <text evidence="2">The sequence shown here is derived from an EMBL/GenBank/DDBJ whole genome shotgun (WGS) entry which is preliminary data.</text>
</comment>
<dbReference type="PANTHER" id="PTHR43265:SF1">
    <property type="entry name" value="ESTERASE ESTD"/>
    <property type="match status" value="1"/>
</dbReference>
<dbReference type="Proteomes" id="UP001076655">
    <property type="component" value="Unassembled WGS sequence"/>
</dbReference>
<gene>
    <name evidence="2" type="ORF">N0392_05805</name>
</gene>
<evidence type="ECO:0000256" key="1">
    <source>
        <dbReference type="SAM" id="SignalP"/>
    </source>
</evidence>
<accession>A0A9Q4CN50</accession>
<dbReference type="InterPro" id="IPR029058">
    <property type="entry name" value="AB_hydrolase_fold"/>
</dbReference>
<reference evidence="2" key="1">
    <citation type="submission" date="2022-08" db="EMBL/GenBank/DDBJ databases">
        <authorList>
            <person name="Dale J.L."/>
        </authorList>
    </citation>
    <scope>NUCLEOTIDE SEQUENCE</scope>
    <source>
        <strain evidence="2">2022EL-00758</strain>
    </source>
</reference>
<dbReference type="InterPro" id="IPR053145">
    <property type="entry name" value="AB_hydrolase_Est10"/>
</dbReference>
<proteinExistence type="predicted"/>
<dbReference type="PANTHER" id="PTHR43265">
    <property type="entry name" value="ESTERASE ESTD"/>
    <property type="match status" value="1"/>
</dbReference>
<name>A0A9Q4CN50_MORMO</name>
<protein>
    <submittedName>
        <fullName evidence="2">Alpha/beta hydrolase</fullName>
    </submittedName>
</protein>
<sequence>MRQAVIGALLGCLLIMPAMASEMKNSGKGAARTESLVRQDGSDIHYYLLHQQAEPTRKLLVLIQGSDCNSAKNNRFMVDTFGGAFPDHDILLVEKYGITDALPFNDRDGERADCPAETMLNDTLSVRVSDYAAVLDRLKGEYDTVLLLGGSEGATVAEHTALASPAVDAVVAINGGGRFFLDDVTDSFRNSPQPPEETELAGFLAFTDAVKRNEVADDMLVSQHGPRWWREYLAADAQQVLNRQTKPVLVIQTLNDTNISTTSFKQMQNAVVNPAVTFRTFDNLDHYFKDSDGNRHTGQILSVIRDWYTAQGL</sequence>
<evidence type="ECO:0000313" key="2">
    <source>
        <dbReference type="EMBL" id="MCY0789197.1"/>
    </source>
</evidence>
<dbReference type="SUPFAM" id="SSF53474">
    <property type="entry name" value="alpha/beta-Hydrolases"/>
    <property type="match status" value="1"/>
</dbReference>
<keyword evidence="1" id="KW-0732">Signal</keyword>
<dbReference type="RefSeq" id="WP_267785328.1">
    <property type="nucleotide sequence ID" value="NZ_JAPNMI010000003.1"/>
</dbReference>
<organism evidence="2 3">
    <name type="scientific">Morganella morganii</name>
    <name type="common">Proteus morganii</name>
    <dbReference type="NCBI Taxonomy" id="582"/>
    <lineage>
        <taxon>Bacteria</taxon>
        <taxon>Pseudomonadati</taxon>
        <taxon>Pseudomonadota</taxon>
        <taxon>Gammaproteobacteria</taxon>
        <taxon>Enterobacterales</taxon>
        <taxon>Morganellaceae</taxon>
        <taxon>Morganella</taxon>
    </lineage>
</organism>
<feature type="signal peptide" evidence="1">
    <location>
        <begin position="1"/>
        <end position="20"/>
    </location>
</feature>
<dbReference type="EMBL" id="JAPNMI010000003">
    <property type="protein sequence ID" value="MCY0789197.1"/>
    <property type="molecule type" value="Genomic_DNA"/>
</dbReference>
<keyword evidence="2" id="KW-0378">Hydrolase</keyword>
<evidence type="ECO:0000313" key="3">
    <source>
        <dbReference type="Proteomes" id="UP001076655"/>
    </source>
</evidence>